<keyword evidence="2" id="KW-1185">Reference proteome</keyword>
<dbReference type="KEGG" id="pagb:AWM79_12090"/>
<sequence>MDHDEILENRTTLAQSPSIKPDGDCCRDDLVFALRDKHHTFSLNMGTILQCLRLAEHEGAVPELPEGWWSRISRRYTLG</sequence>
<organism evidence="1 2">
    <name type="scientific">Pseudomonas agarici</name>
    <dbReference type="NCBI Taxonomy" id="46677"/>
    <lineage>
        <taxon>Bacteria</taxon>
        <taxon>Pseudomonadati</taxon>
        <taxon>Pseudomonadota</taxon>
        <taxon>Gammaproteobacteria</taxon>
        <taxon>Pseudomonadales</taxon>
        <taxon>Pseudomonadaceae</taxon>
        <taxon>Pseudomonas</taxon>
    </lineage>
</organism>
<name>A0A0X1T2C1_PSEAA</name>
<evidence type="ECO:0000313" key="1">
    <source>
        <dbReference type="EMBL" id="AMB85999.1"/>
    </source>
</evidence>
<dbReference type="EMBL" id="CP014135">
    <property type="protein sequence ID" value="AMB85999.1"/>
    <property type="molecule type" value="Genomic_DNA"/>
</dbReference>
<evidence type="ECO:0000313" key="2">
    <source>
        <dbReference type="Proteomes" id="UP000063229"/>
    </source>
</evidence>
<proteinExistence type="predicted"/>
<accession>A0A0X1T2C1</accession>
<dbReference type="AlphaFoldDB" id="A0A0X1T2C1"/>
<reference evidence="1 2" key="1">
    <citation type="submission" date="2016-01" db="EMBL/GenBank/DDBJ databases">
        <authorList>
            <person name="McClelland M."/>
            <person name="Jain A."/>
            <person name="Saraogi P."/>
            <person name="Mendelson R."/>
            <person name="Westerman R."/>
            <person name="SanMiguel P."/>
            <person name="Csonka L."/>
        </authorList>
    </citation>
    <scope>NUCLEOTIDE SEQUENCE [LARGE SCALE GENOMIC DNA]</scope>
    <source>
        <strain evidence="1 2">NCPPB 2472</strain>
    </source>
</reference>
<gene>
    <name evidence="1" type="ORF">AWM79_12090</name>
</gene>
<protein>
    <submittedName>
        <fullName evidence="1">Uncharacterized protein</fullName>
    </submittedName>
</protein>
<dbReference type="Proteomes" id="UP000063229">
    <property type="component" value="Chromosome"/>
</dbReference>